<comment type="caution">
    <text evidence="1">The sequence shown here is derived from an EMBL/GenBank/DDBJ whole genome shotgun (WGS) entry which is preliminary data.</text>
</comment>
<accession>A3IYD1</accession>
<dbReference type="SUPFAM" id="SSF53474">
    <property type="entry name" value="alpha/beta-Hydrolases"/>
    <property type="match status" value="1"/>
</dbReference>
<gene>
    <name evidence="1" type="ORF">CY0110_06924</name>
</gene>
<evidence type="ECO:0008006" key="3">
    <source>
        <dbReference type="Google" id="ProtNLM"/>
    </source>
</evidence>
<protein>
    <recommendedName>
        <fullName evidence="3">Biotin synthesis protein bioK</fullName>
    </recommendedName>
</protein>
<proteinExistence type="predicted"/>
<dbReference type="Gene3D" id="3.40.50.1820">
    <property type="entry name" value="alpha/beta hydrolase"/>
    <property type="match status" value="1"/>
</dbReference>
<dbReference type="RefSeq" id="WP_008278394.1">
    <property type="nucleotide sequence ID" value="NZ_AAXW01000079.1"/>
</dbReference>
<dbReference type="Proteomes" id="UP000003781">
    <property type="component" value="Unassembled WGS sequence"/>
</dbReference>
<dbReference type="EMBL" id="AAXW01000079">
    <property type="protein sequence ID" value="EAZ88503.1"/>
    <property type="molecule type" value="Genomic_DNA"/>
</dbReference>
<sequence>MNFKGEIIAYHGWAFDGNCWKKWQEILSSSFLFKTYDRGYFGKSYKPTFEKTENIKIIFAHSFGLHLCPLETLKKANLLILFNSFAQFHPEGGKQRKRSKNVLELMINEFNNHPKTVLESFYKKCYYPFPSVNLNYENVDWEKLEKDLQLLNTSIIDINILKKIPKIYVIQSSKDRIFNPSYAKQFFNQLHQNGEYFSIEEVGHTLPFTDIKSCLPIIQQALGEIENYETNSIS</sequence>
<dbReference type="InterPro" id="IPR029058">
    <property type="entry name" value="AB_hydrolase_fold"/>
</dbReference>
<evidence type="ECO:0000313" key="2">
    <source>
        <dbReference type="Proteomes" id="UP000003781"/>
    </source>
</evidence>
<name>A3IYD1_9CHRO</name>
<keyword evidence="2" id="KW-1185">Reference proteome</keyword>
<dbReference type="OrthoDB" id="427865at2"/>
<reference evidence="1 2" key="1">
    <citation type="submission" date="2007-03" db="EMBL/GenBank/DDBJ databases">
        <authorList>
            <person name="Stal L."/>
            <person name="Ferriera S."/>
            <person name="Johnson J."/>
            <person name="Kravitz S."/>
            <person name="Beeson K."/>
            <person name="Sutton G."/>
            <person name="Rogers Y.-H."/>
            <person name="Friedman R."/>
            <person name="Frazier M."/>
            <person name="Venter J.C."/>
        </authorList>
    </citation>
    <scope>NUCLEOTIDE SEQUENCE [LARGE SCALE GENOMIC DNA]</scope>
    <source>
        <strain evidence="1 2">CCY0110</strain>
    </source>
</reference>
<evidence type="ECO:0000313" key="1">
    <source>
        <dbReference type="EMBL" id="EAZ88503.1"/>
    </source>
</evidence>
<organism evidence="1 2">
    <name type="scientific">Crocosphaera chwakensis CCY0110</name>
    <dbReference type="NCBI Taxonomy" id="391612"/>
    <lineage>
        <taxon>Bacteria</taxon>
        <taxon>Bacillati</taxon>
        <taxon>Cyanobacteriota</taxon>
        <taxon>Cyanophyceae</taxon>
        <taxon>Oscillatoriophycideae</taxon>
        <taxon>Chroococcales</taxon>
        <taxon>Aphanothecaceae</taxon>
        <taxon>Crocosphaera</taxon>
        <taxon>Crocosphaera chwakensis</taxon>
    </lineage>
</organism>
<dbReference type="AlphaFoldDB" id="A3IYD1"/>
<dbReference type="eggNOG" id="COG2267">
    <property type="taxonomic scope" value="Bacteria"/>
</dbReference>